<reference evidence="3" key="2">
    <citation type="journal article" date="2022" name="Microbiol. Resour. Announc.">
        <title>Metagenome Sequencing to Explore Phylogenomics of Terrestrial Cyanobacteria.</title>
        <authorList>
            <person name="Ward R.D."/>
            <person name="Stajich J.E."/>
            <person name="Johansen J.R."/>
            <person name="Huntemann M."/>
            <person name="Clum A."/>
            <person name="Foster B."/>
            <person name="Foster B."/>
            <person name="Roux S."/>
            <person name="Palaniappan K."/>
            <person name="Varghese N."/>
            <person name="Mukherjee S."/>
            <person name="Reddy T.B.K."/>
            <person name="Daum C."/>
            <person name="Copeland A."/>
            <person name="Chen I.A."/>
            <person name="Ivanova N.N."/>
            <person name="Kyrpides N.C."/>
            <person name="Shapiro N."/>
            <person name="Eloe-Fadrosh E.A."/>
            <person name="Pietrasiak N."/>
        </authorList>
    </citation>
    <scope>NUCLEOTIDE SEQUENCE</scope>
    <source>
        <strain evidence="3">CPER-KK1</strain>
    </source>
</reference>
<dbReference type="Gene3D" id="2.60.200.20">
    <property type="match status" value="1"/>
</dbReference>
<dbReference type="InterPro" id="IPR036188">
    <property type="entry name" value="FAD/NAD-bd_sf"/>
</dbReference>
<evidence type="ECO:0000259" key="2">
    <source>
        <dbReference type="PROSITE" id="PS50006"/>
    </source>
</evidence>
<evidence type="ECO:0000256" key="1">
    <source>
        <dbReference type="SAM" id="MobiDB-lite"/>
    </source>
</evidence>
<dbReference type="Proteomes" id="UP000753908">
    <property type="component" value="Unassembled WGS sequence"/>
</dbReference>
<organism evidence="3 4">
    <name type="scientific">Symplocastrum torsivum CPER-KK1</name>
    <dbReference type="NCBI Taxonomy" id="450513"/>
    <lineage>
        <taxon>Bacteria</taxon>
        <taxon>Bacillati</taxon>
        <taxon>Cyanobacteriota</taxon>
        <taxon>Cyanophyceae</taxon>
        <taxon>Oscillatoriophycideae</taxon>
        <taxon>Oscillatoriales</taxon>
        <taxon>Microcoleaceae</taxon>
        <taxon>Symplocastrum</taxon>
    </lineage>
</organism>
<comment type="caution">
    <text evidence="3">The sequence shown here is derived from an EMBL/GenBank/DDBJ whole genome shotgun (WGS) entry which is preliminary data.</text>
</comment>
<evidence type="ECO:0000313" key="4">
    <source>
        <dbReference type="Proteomes" id="UP000753908"/>
    </source>
</evidence>
<dbReference type="InterPro" id="IPR000253">
    <property type="entry name" value="FHA_dom"/>
</dbReference>
<gene>
    <name evidence="3" type="ORF">KME25_00210</name>
</gene>
<dbReference type="InterPro" id="IPR008984">
    <property type="entry name" value="SMAD_FHA_dom_sf"/>
</dbReference>
<name>A0A951U776_9CYAN</name>
<dbReference type="AlphaFoldDB" id="A0A951U776"/>
<dbReference type="Gene3D" id="3.50.50.60">
    <property type="entry name" value="FAD/NAD(P)-binding domain"/>
    <property type="match status" value="1"/>
</dbReference>
<dbReference type="SUPFAM" id="SSF49879">
    <property type="entry name" value="SMAD/FHA domain"/>
    <property type="match status" value="1"/>
</dbReference>
<dbReference type="SMART" id="SM00240">
    <property type="entry name" value="FHA"/>
    <property type="match status" value="1"/>
</dbReference>
<dbReference type="EMBL" id="JAHHIF010000001">
    <property type="protein sequence ID" value="MBW4542863.1"/>
    <property type="molecule type" value="Genomic_DNA"/>
</dbReference>
<dbReference type="CDD" id="cd00060">
    <property type="entry name" value="FHA"/>
    <property type="match status" value="1"/>
</dbReference>
<evidence type="ECO:0000313" key="3">
    <source>
        <dbReference type="EMBL" id="MBW4542863.1"/>
    </source>
</evidence>
<sequence length="683" mass="76597">MNSAPLRIQLSWDDPATGDRREPRLTLPIALGRDFNGMPTEIQGHPVSRMVLNSLEVSRFHALIDQDSGGLVVIDQNSRNGSFLNGTRVVVNNRTSLANGDTLQIGPYQISVNFGARTQVPAPSGNSQIFFNPNTQLPDPSQPPPQPVIPGRGNPAGHPSFPPPVFQASEVAVQDLHATGLPVDEVDYVAVGAGLGSFVWVDFLRIYGVKSSQIAALGIEAQPYSRYKQLCLSSQIPLHERLRSNSDSCPDNIWGWPSYALREAWHDLVRGRLGEAFGYLWQVFAEPTFAQTYTPRAGNVFDSLDREAKRIGWEQIFRYGSVRSIRKTTDGRYCIAYSRTRSGRRDHAFLVARYVHIATGYPAIKFLPDLQAYREKTNDFKSVVNAYEPHDHVYEQLERCGGTVLIRGRGIVASRIVQRVYEARKHNPQIWLVHLMRSPKPQGNKFGKSQRLVKHHYEFQPFNWPKACWGGELRATLEKADPQQRQRLIADWGGTTTADRRDWKRIVEEGVNQGWYKIEFGEVERVEREQDCIITYIQEKKFKGQMRLEADFIIDATGLDAKVTANPLLNDLVTHYNLPLNPLGRLSVSNDFELVEMRGSRGRMYAAGAITLGGPYAAVDSFLGLQYAALQSVDAICASLRQRQGRTQQRFAIASTKAPGIGRLNLAGSSVQWLKWIANQSPC</sequence>
<dbReference type="PROSITE" id="PS50006">
    <property type="entry name" value="FHA_DOMAIN"/>
    <property type="match status" value="1"/>
</dbReference>
<feature type="region of interest" description="Disordered" evidence="1">
    <location>
        <begin position="1"/>
        <end position="21"/>
    </location>
</feature>
<accession>A0A951U776</accession>
<proteinExistence type="predicted"/>
<feature type="region of interest" description="Disordered" evidence="1">
    <location>
        <begin position="133"/>
        <end position="157"/>
    </location>
</feature>
<reference evidence="3" key="1">
    <citation type="submission" date="2021-05" db="EMBL/GenBank/DDBJ databases">
        <authorList>
            <person name="Pietrasiak N."/>
            <person name="Ward R."/>
            <person name="Stajich J.E."/>
            <person name="Kurbessoian T."/>
        </authorList>
    </citation>
    <scope>NUCLEOTIDE SEQUENCE</scope>
    <source>
        <strain evidence="3">CPER-KK1</strain>
    </source>
</reference>
<dbReference type="Pfam" id="PF00498">
    <property type="entry name" value="FHA"/>
    <property type="match status" value="1"/>
</dbReference>
<feature type="domain" description="FHA" evidence="2">
    <location>
        <begin position="29"/>
        <end position="89"/>
    </location>
</feature>
<dbReference type="SUPFAM" id="SSF51905">
    <property type="entry name" value="FAD/NAD(P)-binding domain"/>
    <property type="match status" value="1"/>
</dbReference>
<protein>
    <submittedName>
        <fullName evidence="3">FHA domain-containing protein</fullName>
    </submittedName>
</protein>